<dbReference type="PANTHER" id="PTHR12697">
    <property type="entry name" value="PBS LYASE HEAT-LIKE PROTEIN"/>
    <property type="match status" value="1"/>
</dbReference>
<feature type="region of interest" description="Disordered" evidence="1">
    <location>
        <begin position="1123"/>
        <end position="1181"/>
    </location>
</feature>
<accession>A0AAN8PMB2</accession>
<proteinExistence type="predicted"/>
<organism evidence="2 3">
    <name type="scientific">Patella caerulea</name>
    <name type="common">Rayed Mediterranean limpet</name>
    <dbReference type="NCBI Taxonomy" id="87958"/>
    <lineage>
        <taxon>Eukaryota</taxon>
        <taxon>Metazoa</taxon>
        <taxon>Spiralia</taxon>
        <taxon>Lophotrochozoa</taxon>
        <taxon>Mollusca</taxon>
        <taxon>Gastropoda</taxon>
        <taxon>Patellogastropoda</taxon>
        <taxon>Patelloidea</taxon>
        <taxon>Patellidae</taxon>
        <taxon>Patella</taxon>
    </lineage>
</organism>
<dbReference type="Gene3D" id="1.25.10.10">
    <property type="entry name" value="Leucine-rich Repeat Variant"/>
    <property type="match status" value="2"/>
</dbReference>
<evidence type="ECO:0000313" key="2">
    <source>
        <dbReference type="EMBL" id="KAK6177943.1"/>
    </source>
</evidence>
<feature type="compositionally biased region" description="Basic and acidic residues" evidence="1">
    <location>
        <begin position="281"/>
        <end position="298"/>
    </location>
</feature>
<feature type="compositionally biased region" description="Polar residues" evidence="1">
    <location>
        <begin position="1032"/>
        <end position="1043"/>
    </location>
</feature>
<feature type="compositionally biased region" description="Basic and acidic residues" evidence="1">
    <location>
        <begin position="1133"/>
        <end position="1164"/>
    </location>
</feature>
<feature type="region of interest" description="Disordered" evidence="1">
    <location>
        <begin position="281"/>
        <end position="302"/>
    </location>
</feature>
<dbReference type="InterPro" id="IPR011989">
    <property type="entry name" value="ARM-like"/>
</dbReference>
<reference evidence="2 3" key="1">
    <citation type="submission" date="2024-01" db="EMBL/GenBank/DDBJ databases">
        <title>The genome of the rayed Mediterranean limpet Patella caerulea (Linnaeus, 1758).</title>
        <authorList>
            <person name="Anh-Thu Weber A."/>
            <person name="Halstead-Nussloch G."/>
        </authorList>
    </citation>
    <scope>NUCLEOTIDE SEQUENCE [LARGE SCALE GENOMIC DNA]</scope>
    <source>
        <strain evidence="2">AATW-2023a</strain>
        <tissue evidence="2">Whole specimen</tissue>
    </source>
</reference>
<comment type="caution">
    <text evidence="2">The sequence shown here is derived from an EMBL/GenBank/DDBJ whole genome shotgun (WGS) entry which is preliminary data.</text>
</comment>
<feature type="compositionally biased region" description="Polar residues" evidence="1">
    <location>
        <begin position="1061"/>
        <end position="1073"/>
    </location>
</feature>
<name>A0AAN8PMB2_PATCE</name>
<dbReference type="GO" id="GO:0019135">
    <property type="term" value="F:deoxyhypusine monooxygenase activity"/>
    <property type="evidence" value="ECO:0007669"/>
    <property type="project" value="TreeGrafter"/>
</dbReference>
<evidence type="ECO:0008006" key="4">
    <source>
        <dbReference type="Google" id="ProtNLM"/>
    </source>
</evidence>
<gene>
    <name evidence="2" type="ORF">SNE40_012803</name>
</gene>
<dbReference type="PANTHER" id="PTHR12697:SF20">
    <property type="entry name" value="HEAT REPEAT-CONTAINING PROTEIN 4"/>
    <property type="match status" value="1"/>
</dbReference>
<dbReference type="EMBL" id="JAZGQO010000009">
    <property type="protein sequence ID" value="KAK6177943.1"/>
    <property type="molecule type" value="Genomic_DNA"/>
</dbReference>
<dbReference type="AlphaFoldDB" id="A0AAN8PMB2"/>
<feature type="region of interest" description="Disordered" evidence="1">
    <location>
        <begin position="1009"/>
        <end position="1097"/>
    </location>
</feature>
<feature type="compositionally biased region" description="Basic and acidic residues" evidence="1">
    <location>
        <begin position="1009"/>
        <end position="1021"/>
    </location>
</feature>
<dbReference type="Proteomes" id="UP001347796">
    <property type="component" value="Unassembled WGS sequence"/>
</dbReference>
<dbReference type="InterPro" id="IPR016024">
    <property type="entry name" value="ARM-type_fold"/>
</dbReference>
<sequence length="1280" mass="145293">MAESVKVPLHFPCAARVKMPQIGSEDSDVIISKSKIDQSSSLSVQRAISFDMSGKNYCPVEKTYINQISGDLAFSEDVVRDRCFHMLPYDDKYFWEAIDASQLIPIPPKRNIIVGRHNASGTDRRHMPCIPGKQKKLKPLKKKVMHKALKMHEDAVLRGKIERETSNLSSEEGEVGTEESEGQGFFMTEIDGQKPASKKKAEIKPKTDSKVKIETESVETIESESSKEKKHDWGAYLMSVISPMTANWIVHQKMTCKEGREDLSKLLEEWYGKPPHTDLIRDDGSETEFNVKNEESTKQPKKKWKKEEAVLLEKVFKTDQGRKARDPYSDNNEAPFYRQPVGFRKQKKKIKKEEMGAINTTARDIQVKKYEIPPPPTLRDSFNPKTGDTLIETDNMFEREWLTGSEQIYQGENEKVKIVMSSQNKYEKQLQKEYPGSSETWYPDTEEGKVCTDDSPRYQRPTKGARRWKALPEPLDEASKKLKCLPAGSQPVEVVPSDAVIKKVTKQNPALAQIIDEWRNKWQLTGQFIDSNPEDLLQDMADIQPHVRLKAIATIGKAAEYKPPKEDGLQLEYQEQQNNAINDLPVFLFEALDCLLDDKHDQVKKAAAVTLFSLDKPTDKAEKIIRELLLSESMADRWAAAQCLAHFGVCDSDVAGEVIRQLLATEDSIKHEQSIQLLAKMSASTTLIHSLVGEQLNSSSWRHRVIACKIFPTLDGTINKDITNKLSYLMWKDWHVEVRKAAAQTLGKTGHGRDVHDELKEKIMGDDERLKLEAISRVGHLGIMTAKLLPAILDCFDNAYVSVRMEVCITCGNLLIKDEQILNKLLYLATFDTTWKVKALAIQALGKIGISSQKIVDSLLWALRYEEEAGVRAEACHSLTVLGYKEDNFIEILQERLLVEESSVVREEMSSTLKQLGFNSNEDIDTVAQIKNEVRKLCDQSIIATQILTNDKNEEKQRTLSRMIYKAQEEVIRFFYRSNTYLRMNTKSDLDRRMDNVCTLQERKERENLRDEVLQKIKERSQSSNGSSVNSKTANSRNETLTPNREVEIILSRPDADCQSPIINAPSSLGTRPSSQSSENDDEESESESQRPLTSALSIKSHMDQICEESNEVEFKTDTDLKSDFDLNSQFDTKSETDDTRSNFTSEDKSRQPTRENELRRDEGDGQSLLSDVGSKVGKGEQTVSIRIDSVDYRSPVTPSYGDISLGKSSDKRTLMSRETLRERERINAEARKSLLTLNARYSSMIDNLREIDEGLSANQPTKPQKEDLLSEKVVSKITI</sequence>
<keyword evidence="3" id="KW-1185">Reference proteome</keyword>
<dbReference type="SUPFAM" id="SSF48371">
    <property type="entry name" value="ARM repeat"/>
    <property type="match status" value="1"/>
</dbReference>
<evidence type="ECO:0000313" key="3">
    <source>
        <dbReference type="Proteomes" id="UP001347796"/>
    </source>
</evidence>
<evidence type="ECO:0000256" key="1">
    <source>
        <dbReference type="SAM" id="MobiDB-lite"/>
    </source>
</evidence>
<protein>
    <recommendedName>
        <fullName evidence="4">HEAT repeat-containing protein 4</fullName>
    </recommendedName>
</protein>
<feature type="compositionally biased region" description="Low complexity" evidence="1">
    <location>
        <begin position="1022"/>
        <end position="1031"/>
    </location>
</feature>
<dbReference type="Pfam" id="PF13646">
    <property type="entry name" value="HEAT_2"/>
    <property type="match status" value="1"/>
</dbReference>